<dbReference type="GO" id="GO:0019634">
    <property type="term" value="P:organic phosphonate metabolic process"/>
    <property type="evidence" value="ECO:0007669"/>
    <property type="project" value="InterPro"/>
</dbReference>
<protein>
    <submittedName>
        <fullName evidence="1">Phosphonate metabolism protein</fullName>
    </submittedName>
</protein>
<keyword evidence="2" id="KW-1185">Reference proteome</keyword>
<evidence type="ECO:0000313" key="1">
    <source>
        <dbReference type="EMBL" id="EFU39891.1"/>
    </source>
</evidence>
<dbReference type="Gene3D" id="3.40.50.11310">
    <property type="entry name" value="Bacterial phosphonate metabolism protein PhnH"/>
    <property type="match status" value="1"/>
</dbReference>
<sequence>MLNDANSFQLEEAIRKAKAGDLIHPHASATFIVEAEQITNDNGLVLSGPGIEDTHHVQVSTCGSESRGSWLDERALRNIEYPLGIDMIFVDRDSRTLCLPRTTQISKKVNN</sequence>
<evidence type="ECO:0000313" key="2">
    <source>
        <dbReference type="Proteomes" id="UP000003094"/>
    </source>
</evidence>
<reference evidence="1 2" key="1">
    <citation type="journal article" date="2010" name="BMC Genomics">
        <title>Genome sequence of the pattern forming Paenibacillus vortex bacterium reveals potential for thriving in complex environments.</title>
        <authorList>
            <person name="Sirota-Madi A."/>
            <person name="Olender T."/>
            <person name="Helman Y."/>
            <person name="Ingham C."/>
            <person name="Brainis I."/>
            <person name="Roth D."/>
            <person name="Hagi E."/>
            <person name="Brodsky L."/>
            <person name="Leshkowitz D."/>
            <person name="Galatenko V."/>
            <person name="Nikolaev V."/>
            <person name="Mugasimangalam R.C."/>
            <person name="Bransburg-Zabary S."/>
            <person name="Gutnick D.L."/>
            <person name="Lancet D."/>
            <person name="Ben-Jacob E."/>
        </authorList>
    </citation>
    <scope>NUCLEOTIDE SEQUENCE [LARGE SCALE GENOMIC DNA]</scope>
    <source>
        <strain evidence="1 2">V453</strain>
    </source>
</reference>
<proteinExistence type="predicted"/>
<dbReference type="RefSeq" id="WP_006211092.1">
    <property type="nucleotide sequence ID" value="NZ_ADHJ01000037.1"/>
</dbReference>
<dbReference type="SUPFAM" id="SSF159709">
    <property type="entry name" value="PhnH-like"/>
    <property type="match status" value="1"/>
</dbReference>
<dbReference type="Proteomes" id="UP000003094">
    <property type="component" value="Unassembled WGS sequence"/>
</dbReference>
<gene>
    <name evidence="1" type="ORF">PVOR_21469</name>
</gene>
<dbReference type="Pfam" id="PF05845">
    <property type="entry name" value="PhnH"/>
    <property type="match status" value="1"/>
</dbReference>
<dbReference type="InterPro" id="IPR038058">
    <property type="entry name" value="PhnH-like_sp"/>
</dbReference>
<name>A0A2R9SRC9_9BACL</name>
<dbReference type="KEGG" id="pvo:PVOR_21469"/>
<comment type="caution">
    <text evidence="1">The sequence shown here is derived from an EMBL/GenBank/DDBJ whole genome shotgun (WGS) entry which is preliminary data.</text>
</comment>
<dbReference type="InterPro" id="IPR008772">
    <property type="entry name" value="Phosphonate_metab_PhnH"/>
</dbReference>
<accession>A0A2R9SRC9</accession>
<dbReference type="AlphaFoldDB" id="A0A2R9SRC9"/>
<organism evidence="1 2">
    <name type="scientific">Paenibacillus vortex V453</name>
    <dbReference type="NCBI Taxonomy" id="715225"/>
    <lineage>
        <taxon>Bacteria</taxon>
        <taxon>Bacillati</taxon>
        <taxon>Bacillota</taxon>
        <taxon>Bacilli</taxon>
        <taxon>Bacillales</taxon>
        <taxon>Paenibacillaceae</taxon>
        <taxon>Paenibacillus</taxon>
    </lineage>
</organism>
<dbReference type="EMBL" id="ADHJ01000037">
    <property type="protein sequence ID" value="EFU39891.1"/>
    <property type="molecule type" value="Genomic_DNA"/>
</dbReference>